<evidence type="ECO:0000256" key="1">
    <source>
        <dbReference type="ARBA" id="ARBA00023224"/>
    </source>
</evidence>
<proteinExistence type="inferred from homology"/>
<reference evidence="6" key="1">
    <citation type="journal article" date="2019" name="Int. J. Syst. Evol. Microbiol.">
        <title>The Global Catalogue of Microorganisms (GCM) 10K type strain sequencing project: providing services to taxonomists for standard genome sequencing and annotation.</title>
        <authorList>
            <consortium name="The Broad Institute Genomics Platform"/>
            <consortium name="The Broad Institute Genome Sequencing Center for Infectious Disease"/>
            <person name="Wu L."/>
            <person name="Ma J."/>
        </authorList>
    </citation>
    <scope>NUCLEOTIDE SEQUENCE [LARGE SCALE GENOMIC DNA]</scope>
    <source>
        <strain evidence="6">JCM 9458</strain>
    </source>
</reference>
<dbReference type="PANTHER" id="PTHR32089:SF112">
    <property type="entry name" value="LYSOZYME-LIKE PROTEIN-RELATED"/>
    <property type="match status" value="1"/>
</dbReference>
<comment type="similarity">
    <text evidence="2">Belongs to the methyl-accepting chemotaxis (MCP) protein family.</text>
</comment>
<dbReference type="InterPro" id="IPR004090">
    <property type="entry name" value="Chemotax_Me-accpt_rcpt"/>
</dbReference>
<dbReference type="PANTHER" id="PTHR32089">
    <property type="entry name" value="METHYL-ACCEPTING CHEMOTAXIS PROTEIN MCPB"/>
    <property type="match status" value="1"/>
</dbReference>
<dbReference type="PROSITE" id="PS50111">
    <property type="entry name" value="CHEMOTAXIS_TRANSDUC_2"/>
    <property type="match status" value="1"/>
</dbReference>
<keyword evidence="6" id="KW-1185">Reference proteome</keyword>
<organism evidence="5 6">
    <name type="scientific">Cryptosporangium minutisporangium</name>
    <dbReference type="NCBI Taxonomy" id="113569"/>
    <lineage>
        <taxon>Bacteria</taxon>
        <taxon>Bacillati</taxon>
        <taxon>Actinomycetota</taxon>
        <taxon>Actinomycetes</taxon>
        <taxon>Cryptosporangiales</taxon>
        <taxon>Cryptosporangiaceae</taxon>
        <taxon>Cryptosporangium</taxon>
    </lineage>
</organism>
<comment type="caution">
    <text evidence="5">The sequence shown here is derived from an EMBL/GenBank/DDBJ whole genome shotgun (WGS) entry which is preliminary data.</text>
</comment>
<dbReference type="SUPFAM" id="SSF58104">
    <property type="entry name" value="Methyl-accepting chemotaxis protein (MCP) signaling domain"/>
    <property type="match status" value="1"/>
</dbReference>
<gene>
    <name evidence="5" type="ORF">GCM10020369_74920</name>
</gene>
<dbReference type="InterPro" id="IPR004089">
    <property type="entry name" value="MCPsignal_dom"/>
</dbReference>
<keyword evidence="1 3" id="KW-0807">Transducer</keyword>
<sequence>MQTNDTAGDAVRESAVAMRALVEASADIEAFVTLLSGVAEQTKLLALNASVEAARAGEAGRGFAIVATEVKELANRTAEGSASIRRCVDALRERGREAEAALSRLAASSP</sequence>
<protein>
    <recommendedName>
        <fullName evidence="4">Methyl-accepting transducer domain-containing protein</fullName>
    </recommendedName>
</protein>
<dbReference type="RefSeq" id="WP_345733053.1">
    <property type="nucleotide sequence ID" value="NZ_BAAAYN010000061.1"/>
</dbReference>
<dbReference type="Gene3D" id="1.10.287.950">
    <property type="entry name" value="Methyl-accepting chemotaxis protein"/>
    <property type="match status" value="1"/>
</dbReference>
<evidence type="ECO:0000259" key="4">
    <source>
        <dbReference type="PROSITE" id="PS50111"/>
    </source>
</evidence>
<dbReference type="PRINTS" id="PR00260">
    <property type="entry name" value="CHEMTRNSDUCR"/>
</dbReference>
<dbReference type="EMBL" id="BAAAYN010000061">
    <property type="protein sequence ID" value="GAA3396846.1"/>
    <property type="molecule type" value="Genomic_DNA"/>
</dbReference>
<feature type="domain" description="Methyl-accepting transducer" evidence="4">
    <location>
        <begin position="1"/>
        <end position="110"/>
    </location>
</feature>
<accession>A0ABP6TAP9</accession>
<evidence type="ECO:0000256" key="2">
    <source>
        <dbReference type="ARBA" id="ARBA00029447"/>
    </source>
</evidence>
<dbReference type="Pfam" id="PF00015">
    <property type="entry name" value="MCPsignal"/>
    <property type="match status" value="1"/>
</dbReference>
<evidence type="ECO:0000313" key="6">
    <source>
        <dbReference type="Proteomes" id="UP001501676"/>
    </source>
</evidence>
<name>A0ABP6TAP9_9ACTN</name>
<evidence type="ECO:0000313" key="5">
    <source>
        <dbReference type="EMBL" id="GAA3396846.1"/>
    </source>
</evidence>
<evidence type="ECO:0000256" key="3">
    <source>
        <dbReference type="PROSITE-ProRule" id="PRU00284"/>
    </source>
</evidence>
<dbReference type="Proteomes" id="UP001501676">
    <property type="component" value="Unassembled WGS sequence"/>
</dbReference>